<comment type="similarity">
    <text evidence="2 8 9 14">Belongs to the histidinol dehydrogenase family.</text>
</comment>
<dbReference type="InterPro" id="IPR001692">
    <property type="entry name" value="Histidinol_DH_CS"/>
</dbReference>
<keyword evidence="8" id="KW-0028">Amino-acid biosynthesis</keyword>
<keyword evidence="4 8" id="KW-0479">Metal-binding</keyword>
<feature type="active site" description="Proton acceptor" evidence="8 10">
    <location>
        <position position="326"/>
    </location>
</feature>
<dbReference type="GO" id="GO:0004399">
    <property type="term" value="F:histidinol dehydrogenase activity"/>
    <property type="evidence" value="ECO:0007669"/>
    <property type="project" value="UniProtKB-UniRule"/>
</dbReference>
<dbReference type="InterPro" id="IPR016161">
    <property type="entry name" value="Ald_DH/histidinol_DH"/>
</dbReference>
<evidence type="ECO:0000256" key="5">
    <source>
        <dbReference type="ARBA" id="ARBA00022833"/>
    </source>
</evidence>
<dbReference type="HAMAP" id="MF_01024">
    <property type="entry name" value="HisD"/>
    <property type="match status" value="1"/>
</dbReference>
<evidence type="ECO:0000256" key="1">
    <source>
        <dbReference type="ARBA" id="ARBA00003850"/>
    </source>
</evidence>
<dbReference type="EMBL" id="NGJT01000010">
    <property type="protein sequence ID" value="RST94073.1"/>
    <property type="molecule type" value="Genomic_DNA"/>
</dbReference>
<feature type="binding site" evidence="8 11">
    <location>
        <position position="127"/>
    </location>
    <ligand>
        <name>NAD(+)</name>
        <dbReference type="ChEBI" id="CHEBI:57540"/>
    </ligand>
</feature>
<feature type="binding site" evidence="8 13">
    <location>
        <position position="257"/>
    </location>
    <ligand>
        <name>Zn(2+)</name>
        <dbReference type="ChEBI" id="CHEBI:29105"/>
    </ligand>
</feature>
<dbReference type="Pfam" id="PF00815">
    <property type="entry name" value="Histidinol_dh"/>
    <property type="match status" value="1"/>
</dbReference>
<feature type="coiled-coil region" evidence="15">
    <location>
        <begin position="269"/>
        <end position="296"/>
    </location>
</feature>
<evidence type="ECO:0000256" key="2">
    <source>
        <dbReference type="ARBA" id="ARBA00010178"/>
    </source>
</evidence>
<dbReference type="SUPFAM" id="SSF53720">
    <property type="entry name" value="ALDH-like"/>
    <property type="match status" value="1"/>
</dbReference>
<protein>
    <recommendedName>
        <fullName evidence="3 8">Histidinol dehydrogenase</fullName>
        <shortName evidence="8">HDH</shortName>
        <ecNumber evidence="3 8">1.1.1.23</ecNumber>
    </recommendedName>
</protein>
<accession>A0A429ZK81</accession>
<evidence type="ECO:0000256" key="9">
    <source>
        <dbReference type="PIRNR" id="PIRNR000099"/>
    </source>
</evidence>
<dbReference type="CDD" id="cd06572">
    <property type="entry name" value="Histidinol_dh"/>
    <property type="match status" value="1"/>
</dbReference>
<evidence type="ECO:0000256" key="6">
    <source>
        <dbReference type="ARBA" id="ARBA00023002"/>
    </source>
</evidence>
<dbReference type="EC" id="1.1.1.23" evidence="3 8"/>
<dbReference type="InterPro" id="IPR022695">
    <property type="entry name" value="Histidinol_DH_monofunct"/>
</dbReference>
<evidence type="ECO:0000256" key="8">
    <source>
        <dbReference type="HAMAP-Rule" id="MF_01024"/>
    </source>
</evidence>
<keyword evidence="8" id="KW-0368">Histidine biosynthesis</keyword>
<dbReference type="Gene3D" id="1.20.5.1300">
    <property type="match status" value="1"/>
</dbReference>
<evidence type="ECO:0000256" key="12">
    <source>
        <dbReference type="PIRSR" id="PIRSR000099-3"/>
    </source>
</evidence>
<evidence type="ECO:0000256" key="3">
    <source>
        <dbReference type="ARBA" id="ARBA00012965"/>
    </source>
</evidence>
<keyword evidence="15" id="KW-0175">Coiled coil</keyword>
<feature type="binding site" evidence="8 12">
    <location>
        <position position="326"/>
    </location>
    <ligand>
        <name>substrate</name>
    </ligand>
</feature>
<feature type="binding site" evidence="8 11">
    <location>
        <position position="189"/>
    </location>
    <ligand>
        <name>NAD(+)</name>
        <dbReference type="ChEBI" id="CHEBI:57540"/>
    </ligand>
</feature>
<feature type="binding site" evidence="8 12">
    <location>
        <position position="418"/>
    </location>
    <ligand>
        <name>substrate</name>
    </ligand>
</feature>
<feature type="binding site" evidence="8 12">
    <location>
        <position position="257"/>
    </location>
    <ligand>
        <name>substrate</name>
    </ligand>
</feature>
<dbReference type="UniPathway" id="UPA00031">
    <property type="reaction ID" value="UER00014"/>
</dbReference>
<evidence type="ECO:0000313" key="16">
    <source>
        <dbReference type="EMBL" id="RST94073.1"/>
    </source>
</evidence>
<keyword evidence="5 8" id="KW-0862">Zinc</keyword>
<feature type="binding site" evidence="8 13">
    <location>
        <position position="260"/>
    </location>
    <ligand>
        <name>Zn(2+)</name>
        <dbReference type="ChEBI" id="CHEBI:29105"/>
    </ligand>
</feature>
<comment type="catalytic activity">
    <reaction evidence="7 8">
        <text>L-histidinol + 2 NAD(+) + H2O = L-histidine + 2 NADH + 3 H(+)</text>
        <dbReference type="Rhea" id="RHEA:20641"/>
        <dbReference type="ChEBI" id="CHEBI:15377"/>
        <dbReference type="ChEBI" id="CHEBI:15378"/>
        <dbReference type="ChEBI" id="CHEBI:57540"/>
        <dbReference type="ChEBI" id="CHEBI:57595"/>
        <dbReference type="ChEBI" id="CHEBI:57699"/>
        <dbReference type="ChEBI" id="CHEBI:57945"/>
        <dbReference type="EC" id="1.1.1.23"/>
    </reaction>
</comment>
<evidence type="ECO:0000256" key="7">
    <source>
        <dbReference type="ARBA" id="ARBA00049489"/>
    </source>
</evidence>
<reference evidence="16 17" key="1">
    <citation type="submission" date="2017-05" db="EMBL/GenBank/DDBJ databases">
        <title>Vagococcus spp. assemblies.</title>
        <authorList>
            <person name="Gulvik C.A."/>
        </authorList>
    </citation>
    <scope>NUCLEOTIDE SEQUENCE [LARGE SCALE GENOMIC DNA]</scope>
    <source>
        <strain evidence="16 17">SS1994</strain>
    </source>
</reference>
<comment type="pathway">
    <text evidence="8">Amino-acid biosynthesis; L-histidine biosynthesis; L-histidine from 5-phospho-alpha-D-ribose 1-diphosphate: step 9/9.</text>
</comment>
<dbReference type="GO" id="GO:0000105">
    <property type="term" value="P:L-histidine biosynthetic process"/>
    <property type="evidence" value="ECO:0007669"/>
    <property type="project" value="UniProtKB-UniRule"/>
</dbReference>
<dbReference type="PANTHER" id="PTHR21256">
    <property type="entry name" value="HISTIDINOL DEHYDROGENASE HDH"/>
    <property type="match status" value="1"/>
</dbReference>
<keyword evidence="6 8" id="KW-0560">Oxidoreductase</keyword>
<feature type="binding site" evidence="8 13">
    <location>
        <position position="418"/>
    </location>
    <ligand>
        <name>Zn(2+)</name>
        <dbReference type="ChEBI" id="CHEBI:29105"/>
    </ligand>
</feature>
<keyword evidence="17" id="KW-1185">Reference proteome</keyword>
<evidence type="ECO:0000256" key="4">
    <source>
        <dbReference type="ARBA" id="ARBA00022723"/>
    </source>
</evidence>
<keyword evidence="8 11" id="KW-0520">NAD</keyword>
<evidence type="ECO:0000313" key="17">
    <source>
        <dbReference type="Proteomes" id="UP000288490"/>
    </source>
</evidence>
<feature type="binding site" evidence="8 12">
    <location>
        <position position="260"/>
    </location>
    <ligand>
        <name>substrate</name>
    </ligand>
</feature>
<sequence>MRWLTGNVEELSKEIRQEQAQLNENNELIEAQVREIIEQVREKKDIALFEYTKQFDGIELDSLEVPSEIINQAFEQIEPDVLEALEKAKENIVSYHEKQKELGFVDFPKEGIIRGQKIEPIEKVAVYVPGGTAAYPSSVLMNVLPAKIAGVSEVVMLTPPPKNGKFIPAILVAALLSGVDKIYQIGGAQGIAAVAYGTETVPKVDKIVGPGNAYVATAKKQVFGQVGIDMIAGPSEIGVIADETANPHFVAADLLSQAEHDTLSRSILVTNSKKLAQEVENEINNQLKQLSRESIARASIENQGLIIVSETFDEIFDLMNEVAPEHLEIALDNSLDYLGKVKNAGSVFLGHYTTEPIGDYFAGSNHVLPTSGTARFSSALGVHDFVKRIQYVHYTKDALKQDRDYIRTLAYQEQLDGHAKSVEIREEDN</sequence>
<feature type="binding site" evidence="8 11">
    <location>
        <position position="212"/>
    </location>
    <ligand>
        <name>NAD(+)</name>
        <dbReference type="ChEBI" id="CHEBI:57540"/>
    </ligand>
</feature>
<comment type="cofactor">
    <cofactor evidence="8 13">
        <name>Zn(2+)</name>
        <dbReference type="ChEBI" id="CHEBI:29105"/>
    </cofactor>
    <text evidence="8 13">Binds 1 zinc ion per subunit.</text>
</comment>
<dbReference type="PROSITE" id="PS00611">
    <property type="entry name" value="HISOL_DEHYDROGENASE"/>
    <property type="match status" value="1"/>
</dbReference>
<comment type="function">
    <text evidence="1 8">Catalyzes the sequential NAD-dependent oxidations of L-histidinol to L-histidinaldehyde and then to L-histidine.</text>
</comment>
<dbReference type="OrthoDB" id="9805269at2"/>
<dbReference type="GO" id="GO:0005829">
    <property type="term" value="C:cytosol"/>
    <property type="evidence" value="ECO:0007669"/>
    <property type="project" value="TreeGrafter"/>
</dbReference>
<feature type="active site" description="Proton acceptor" evidence="8 10">
    <location>
        <position position="325"/>
    </location>
</feature>
<dbReference type="FunFam" id="3.40.50.1980:FF:000001">
    <property type="entry name" value="Histidinol dehydrogenase"/>
    <property type="match status" value="1"/>
</dbReference>
<name>A0A429ZK81_9ENTE</name>
<dbReference type="Gene3D" id="3.40.50.1980">
    <property type="entry name" value="Nitrogenase molybdenum iron protein domain"/>
    <property type="match status" value="2"/>
</dbReference>
<organism evidence="16 17">
    <name type="scientific">Vagococcus bubulae</name>
    <dbReference type="NCBI Taxonomy" id="1977868"/>
    <lineage>
        <taxon>Bacteria</taxon>
        <taxon>Bacillati</taxon>
        <taxon>Bacillota</taxon>
        <taxon>Bacilli</taxon>
        <taxon>Lactobacillales</taxon>
        <taxon>Enterococcaceae</taxon>
        <taxon>Vagococcus</taxon>
    </lineage>
</organism>
<evidence type="ECO:0000256" key="10">
    <source>
        <dbReference type="PIRSR" id="PIRSR000099-1"/>
    </source>
</evidence>
<dbReference type="PIRSF" id="PIRSF000099">
    <property type="entry name" value="Histidinol_dh"/>
    <property type="match status" value="1"/>
</dbReference>
<evidence type="ECO:0000256" key="14">
    <source>
        <dbReference type="RuleBase" id="RU004175"/>
    </source>
</evidence>
<evidence type="ECO:0000256" key="13">
    <source>
        <dbReference type="PIRSR" id="PIRSR000099-4"/>
    </source>
</evidence>
<dbReference type="AlphaFoldDB" id="A0A429ZK81"/>
<dbReference type="RefSeq" id="WP_125957693.1">
    <property type="nucleotide sequence ID" value="NZ_JAQEJV010000005.1"/>
</dbReference>
<dbReference type="Proteomes" id="UP000288490">
    <property type="component" value="Unassembled WGS sequence"/>
</dbReference>
<comment type="caution">
    <text evidence="16">The sequence shown here is derived from an EMBL/GenBank/DDBJ whole genome shotgun (WGS) entry which is preliminary data.</text>
</comment>
<feature type="binding site" evidence="8 12">
    <location>
        <position position="235"/>
    </location>
    <ligand>
        <name>substrate</name>
    </ligand>
</feature>
<dbReference type="NCBIfam" id="TIGR00069">
    <property type="entry name" value="hisD"/>
    <property type="match status" value="1"/>
</dbReference>
<dbReference type="GO" id="GO:0051287">
    <property type="term" value="F:NAD binding"/>
    <property type="evidence" value="ECO:0007669"/>
    <property type="project" value="InterPro"/>
</dbReference>
<feature type="coiled-coil region" evidence="15">
    <location>
        <begin position="1"/>
        <end position="39"/>
    </location>
</feature>
<proteinExistence type="inferred from homology"/>
<feature type="binding site" evidence="8 12">
    <location>
        <position position="359"/>
    </location>
    <ligand>
        <name>substrate</name>
    </ligand>
</feature>
<dbReference type="GO" id="GO:0008270">
    <property type="term" value="F:zinc ion binding"/>
    <property type="evidence" value="ECO:0007669"/>
    <property type="project" value="UniProtKB-UniRule"/>
</dbReference>
<evidence type="ECO:0000256" key="11">
    <source>
        <dbReference type="PIRSR" id="PIRSR000099-2"/>
    </source>
</evidence>
<dbReference type="PANTHER" id="PTHR21256:SF2">
    <property type="entry name" value="HISTIDINE BIOSYNTHESIS TRIFUNCTIONAL PROTEIN"/>
    <property type="match status" value="1"/>
</dbReference>
<feature type="binding site" evidence="8 13">
    <location>
        <position position="359"/>
    </location>
    <ligand>
        <name>Zn(2+)</name>
        <dbReference type="ChEBI" id="CHEBI:29105"/>
    </ligand>
</feature>
<dbReference type="PRINTS" id="PR00083">
    <property type="entry name" value="HOLDHDRGNASE"/>
</dbReference>
<evidence type="ECO:0000256" key="15">
    <source>
        <dbReference type="SAM" id="Coils"/>
    </source>
</evidence>
<dbReference type="FunFam" id="3.40.50.1980:FF:000026">
    <property type="entry name" value="Histidinol dehydrogenase"/>
    <property type="match status" value="1"/>
</dbReference>
<gene>
    <name evidence="8" type="primary">hisD</name>
    <name evidence="16" type="ORF">CBF36_06750</name>
</gene>
<dbReference type="InterPro" id="IPR012131">
    <property type="entry name" value="Hstdl_DH"/>
</dbReference>
<feature type="binding site" evidence="8 12">
    <location>
        <position position="413"/>
    </location>
    <ligand>
        <name>substrate</name>
    </ligand>
</feature>